<dbReference type="Gene3D" id="2.60.120.260">
    <property type="entry name" value="Galactose-binding domain-like"/>
    <property type="match status" value="1"/>
</dbReference>
<dbReference type="InterPro" id="IPR029058">
    <property type="entry name" value="AB_hydrolase_fold"/>
</dbReference>
<dbReference type="Proteomes" id="UP000031465">
    <property type="component" value="Unassembled WGS sequence"/>
</dbReference>
<dbReference type="InterPro" id="IPR008979">
    <property type="entry name" value="Galactose-bd-like_sf"/>
</dbReference>
<dbReference type="SUPFAM" id="SSF53474">
    <property type="entry name" value="alpha/beta-Hydrolases"/>
    <property type="match status" value="1"/>
</dbReference>
<dbReference type="InterPro" id="IPR000383">
    <property type="entry name" value="Xaa-Pro-like_dom"/>
</dbReference>
<protein>
    <submittedName>
        <fullName evidence="3">Putative acylase and diesterase</fullName>
    </submittedName>
</protein>
<dbReference type="SMART" id="SM00939">
    <property type="entry name" value="PepX_C"/>
    <property type="match status" value="1"/>
</dbReference>
<keyword evidence="1" id="KW-0378">Hydrolase</keyword>
<evidence type="ECO:0000313" key="3">
    <source>
        <dbReference type="EMBL" id="KIC74264.1"/>
    </source>
</evidence>
<evidence type="ECO:0000313" key="4">
    <source>
        <dbReference type="Proteomes" id="UP000031465"/>
    </source>
</evidence>
<dbReference type="GO" id="GO:0008239">
    <property type="term" value="F:dipeptidyl-peptidase activity"/>
    <property type="evidence" value="ECO:0007669"/>
    <property type="project" value="InterPro"/>
</dbReference>
<feature type="domain" description="Xaa-Pro dipeptidyl-peptidase C-terminal" evidence="2">
    <location>
        <begin position="297"/>
        <end position="544"/>
    </location>
</feature>
<name>A0A0C1HA84_9BACT</name>
<proteinExistence type="predicted"/>
<reference evidence="3 4" key="1">
    <citation type="journal article" date="2014" name="Mol. Biol. Evol.">
        <title>Massive expansion of Ubiquitination-related gene families within the Chlamydiae.</title>
        <authorList>
            <person name="Domman D."/>
            <person name="Collingro A."/>
            <person name="Lagkouvardos I."/>
            <person name="Gehre L."/>
            <person name="Weinmaier T."/>
            <person name="Rattei T."/>
            <person name="Subtil A."/>
            <person name="Horn M."/>
        </authorList>
    </citation>
    <scope>NUCLEOTIDE SEQUENCE [LARGE SCALE GENOMIC DNA]</scope>
    <source>
        <strain evidence="3 4">EI2</strain>
    </source>
</reference>
<evidence type="ECO:0000259" key="2">
    <source>
        <dbReference type="SMART" id="SM00939"/>
    </source>
</evidence>
<dbReference type="EMBL" id="JSAN01000012">
    <property type="protein sequence ID" value="KIC74264.1"/>
    <property type="molecule type" value="Genomic_DNA"/>
</dbReference>
<gene>
    <name evidence="3" type="ORF">DB44_AM00220</name>
</gene>
<dbReference type="AlphaFoldDB" id="A0A0C1HA84"/>
<evidence type="ECO:0000256" key="1">
    <source>
        <dbReference type="ARBA" id="ARBA00022801"/>
    </source>
</evidence>
<dbReference type="InterPro" id="IPR013736">
    <property type="entry name" value="Xaa-Pro_dipept_C"/>
</dbReference>
<organism evidence="3 4">
    <name type="scientific">Candidatus Protochlamydia amoebophila</name>
    <dbReference type="NCBI Taxonomy" id="362787"/>
    <lineage>
        <taxon>Bacteria</taxon>
        <taxon>Pseudomonadati</taxon>
        <taxon>Chlamydiota</taxon>
        <taxon>Chlamydiia</taxon>
        <taxon>Parachlamydiales</taxon>
        <taxon>Parachlamydiaceae</taxon>
        <taxon>Candidatus Protochlamydia</taxon>
    </lineage>
</organism>
<comment type="caution">
    <text evidence="3">The sequence shown here is derived from an EMBL/GenBank/DDBJ whole genome shotgun (WGS) entry which is preliminary data.</text>
</comment>
<dbReference type="NCBIfam" id="TIGR00976">
    <property type="entry name" value="CocE_NonD"/>
    <property type="match status" value="2"/>
</dbReference>
<sequence>MYLQNKLVMMIRLYTCIFVFLLNILGSEELKPDLTIMVPMRDGVSLPTDLYLPTPEARNLPCILIRSPAGRDSTWKSFASMAKAGYVIAIQDTRSVLDLEGKTFPFLSDGWGKLQDGYDAVEWLAKSPYTNGKIGTWGSSAVGITQLLLAPTQPPHLVCQYIIVAAASLYHHGLFPGGLLLKHQAESWLGYYARDTGVLNYVSQRPFYNEFWKQLNTSEMAHRVKIPGMLVAGWYDTFLQGTLDAFEARQREGEEGAKGKQKLIIGPWTHFWPLSNHFGDFKIPVAGENPPMDISPKRWFDHYLKGEVNEVESLPPILYYVMGPFDGSTSSGNIWRTSEVWPVPTVATAFYLTSQHTLQQTPPSLGLLAYTYDPTNPIPTRGGRNLFLESGPVDQQNIEKRKDILVFTTHPLKEDLEITGKLSAKLFVSSDQQDSDIVVHLTDVYPDGKSVLISEGGIRLGVFCYQNDSKIDLKPGQPIEVDLDLWSTSLVFAKGHSIRISISSSNYPRYEKNLNVGLIGSQRGEFKSAHNTIYMGEKYPSQLILPVVRKGETWLTREQPSVKPMENSL</sequence>
<dbReference type="Pfam" id="PF02129">
    <property type="entry name" value="Peptidase_S15"/>
    <property type="match status" value="1"/>
</dbReference>
<dbReference type="SUPFAM" id="SSF49785">
    <property type="entry name" value="Galactose-binding domain-like"/>
    <property type="match status" value="1"/>
</dbReference>
<accession>A0A0C1HA84</accession>
<dbReference type="PATRIC" id="fig|362787.3.peg.152"/>
<dbReference type="Gene3D" id="3.40.50.1820">
    <property type="entry name" value="alpha/beta hydrolase"/>
    <property type="match status" value="1"/>
</dbReference>
<dbReference type="Pfam" id="PF08530">
    <property type="entry name" value="PepX_C"/>
    <property type="match status" value="1"/>
</dbReference>
<dbReference type="InterPro" id="IPR005674">
    <property type="entry name" value="CocE/Ser_esterase"/>
</dbReference>